<dbReference type="PROSITE" id="PS50213">
    <property type="entry name" value="FAS1"/>
    <property type="match status" value="2"/>
</dbReference>
<dbReference type="GO" id="GO:0005615">
    <property type="term" value="C:extracellular space"/>
    <property type="evidence" value="ECO:0007669"/>
    <property type="project" value="TreeGrafter"/>
</dbReference>
<dbReference type="PROSITE" id="PS51257">
    <property type="entry name" value="PROKAR_LIPOPROTEIN"/>
    <property type="match status" value="1"/>
</dbReference>
<feature type="domain" description="FAS1" evidence="3">
    <location>
        <begin position="130"/>
        <end position="272"/>
    </location>
</feature>
<feature type="domain" description="FAS1" evidence="3">
    <location>
        <begin position="380"/>
        <end position="523"/>
    </location>
</feature>
<dbReference type="AlphaFoldDB" id="A0A835Y9M3"/>
<dbReference type="OrthoDB" id="544886at2759"/>
<feature type="compositionally biased region" description="Low complexity" evidence="1">
    <location>
        <begin position="367"/>
        <end position="386"/>
    </location>
</feature>
<dbReference type="SUPFAM" id="SSF82153">
    <property type="entry name" value="FAS1 domain"/>
    <property type="match status" value="2"/>
</dbReference>
<evidence type="ECO:0000256" key="1">
    <source>
        <dbReference type="SAM" id="MobiDB-lite"/>
    </source>
</evidence>
<accession>A0A835Y9M3</accession>
<feature type="signal peptide" evidence="2">
    <location>
        <begin position="1"/>
        <end position="19"/>
    </location>
</feature>
<protein>
    <recommendedName>
        <fullName evidence="3">FAS1 domain-containing protein</fullName>
    </recommendedName>
</protein>
<evidence type="ECO:0000256" key="2">
    <source>
        <dbReference type="SAM" id="SignalP"/>
    </source>
</evidence>
<gene>
    <name evidence="4" type="ORF">HYH03_006850</name>
</gene>
<feature type="region of interest" description="Disordered" evidence="1">
    <location>
        <begin position="329"/>
        <end position="386"/>
    </location>
</feature>
<sequence length="533" mass="51785">MARTLALALLVLAACAVQAAPEHRTLRSLLQAAEPQPGGPVEAVSTLPAKATKAGKTAGAALGLTPSPAAEAAAAGPAATGPEPTATAGPAATAEPGATEPATTGPAATGGAATEVPVRPAKTAKTAKPGKVGATVTGAGPSIAIAIQALTATNLTMLITPNTTATIFAPTDAAFISLASQLNLTSRQELLSNPVAASVAELHVVPGVAIRSTDLPEGVPVNATSLAGPTLEVTRTGSAVSVMVAGSNSSAQVVRANIPWNAAMVHIINRVLVPPANATMNATMALTLFPPQLQPSWPASSPPSPSPPGCWRCSQHATSLDAAPHRFGSARGLKQAAAADPAAGAGSPASASPSGPAPSAGAGGGPAAAASAEPGPATTANPAAAATPNGPNVATAIQAIEATGLTAALGPSTVATIFAPSDGAFASLAASLNASGSPTDLLASPMARMVAELHVVPGVTLRSTDLPDGQTVNATSLAGPMLDITRNGNAVRVSVAGTNSSAEVVQADIPWNAAVVHVINKVLVPPTNATAMP</sequence>
<reference evidence="4" key="1">
    <citation type="journal article" date="2020" name="bioRxiv">
        <title>Comparative genomics of Chlamydomonas.</title>
        <authorList>
            <person name="Craig R.J."/>
            <person name="Hasan A.R."/>
            <person name="Ness R.W."/>
            <person name="Keightley P.D."/>
        </authorList>
    </citation>
    <scope>NUCLEOTIDE SEQUENCE</scope>
    <source>
        <strain evidence="4">CCAP 11/70</strain>
    </source>
</reference>
<feature type="chain" id="PRO_5032971879" description="FAS1 domain-containing protein" evidence="2">
    <location>
        <begin position="20"/>
        <end position="533"/>
    </location>
</feature>
<evidence type="ECO:0000313" key="5">
    <source>
        <dbReference type="Proteomes" id="UP000612055"/>
    </source>
</evidence>
<comment type="caution">
    <text evidence="4">The sequence shown here is derived from an EMBL/GenBank/DDBJ whole genome shotgun (WGS) entry which is preliminary data.</text>
</comment>
<feature type="region of interest" description="Disordered" evidence="1">
    <location>
        <begin position="71"/>
        <end position="132"/>
    </location>
</feature>
<evidence type="ECO:0000259" key="3">
    <source>
        <dbReference type="PROSITE" id="PS50213"/>
    </source>
</evidence>
<dbReference type="Proteomes" id="UP000612055">
    <property type="component" value="Unassembled WGS sequence"/>
</dbReference>
<keyword evidence="2" id="KW-0732">Signal</keyword>
<evidence type="ECO:0000313" key="4">
    <source>
        <dbReference type="EMBL" id="KAG2494915.1"/>
    </source>
</evidence>
<dbReference type="InterPro" id="IPR000782">
    <property type="entry name" value="FAS1_domain"/>
</dbReference>
<dbReference type="Gene3D" id="2.30.180.10">
    <property type="entry name" value="FAS1 domain"/>
    <property type="match status" value="2"/>
</dbReference>
<proteinExistence type="predicted"/>
<dbReference type="PANTHER" id="PTHR10900:SF77">
    <property type="entry name" value="FI19380P1"/>
    <property type="match status" value="1"/>
</dbReference>
<name>A0A835Y9M3_9CHLO</name>
<dbReference type="PANTHER" id="PTHR10900">
    <property type="entry name" value="PERIOSTIN-RELATED"/>
    <property type="match status" value="1"/>
</dbReference>
<organism evidence="4 5">
    <name type="scientific">Edaphochlamys debaryana</name>
    <dbReference type="NCBI Taxonomy" id="47281"/>
    <lineage>
        <taxon>Eukaryota</taxon>
        <taxon>Viridiplantae</taxon>
        <taxon>Chlorophyta</taxon>
        <taxon>core chlorophytes</taxon>
        <taxon>Chlorophyceae</taxon>
        <taxon>CS clade</taxon>
        <taxon>Chlamydomonadales</taxon>
        <taxon>Chlamydomonadales incertae sedis</taxon>
        <taxon>Edaphochlamys</taxon>
    </lineage>
</organism>
<dbReference type="Pfam" id="PF02469">
    <property type="entry name" value="Fasciclin"/>
    <property type="match status" value="2"/>
</dbReference>
<keyword evidence="5" id="KW-1185">Reference proteome</keyword>
<feature type="compositionally biased region" description="Low complexity" evidence="1">
    <location>
        <begin position="336"/>
        <end position="360"/>
    </location>
</feature>
<dbReference type="InterPro" id="IPR050904">
    <property type="entry name" value="Adhesion/Biosynth-related"/>
</dbReference>
<dbReference type="FunFam" id="2.30.180.10:FF:000094">
    <property type="match status" value="2"/>
</dbReference>
<dbReference type="EMBL" id="JAEHOE010000027">
    <property type="protein sequence ID" value="KAG2494915.1"/>
    <property type="molecule type" value="Genomic_DNA"/>
</dbReference>
<dbReference type="InterPro" id="IPR036378">
    <property type="entry name" value="FAS1_dom_sf"/>
</dbReference>
<dbReference type="SMART" id="SM00554">
    <property type="entry name" value="FAS1"/>
    <property type="match status" value="2"/>
</dbReference>